<evidence type="ECO:0000313" key="3">
    <source>
        <dbReference type="Proteomes" id="UP001596101"/>
    </source>
</evidence>
<feature type="compositionally biased region" description="Polar residues" evidence="1">
    <location>
        <begin position="45"/>
        <end position="56"/>
    </location>
</feature>
<dbReference type="EMBL" id="JBHSMR010000013">
    <property type="protein sequence ID" value="MFC5480086.1"/>
    <property type="molecule type" value="Genomic_DNA"/>
</dbReference>
<dbReference type="RefSeq" id="WP_379758775.1">
    <property type="nucleotide sequence ID" value="NZ_JBHSMR010000013.1"/>
</dbReference>
<proteinExistence type="predicted"/>
<feature type="compositionally biased region" description="Low complexity" evidence="1">
    <location>
        <begin position="103"/>
        <end position="122"/>
    </location>
</feature>
<protein>
    <recommendedName>
        <fullName evidence="4">EF-hand domain-containing protein</fullName>
    </recommendedName>
</protein>
<gene>
    <name evidence="2" type="ORF">ACFPQ5_17950</name>
</gene>
<accession>A0ABW0MR99</accession>
<evidence type="ECO:0000313" key="2">
    <source>
        <dbReference type="EMBL" id="MFC5480086.1"/>
    </source>
</evidence>
<feature type="compositionally biased region" description="Polar residues" evidence="1">
    <location>
        <begin position="165"/>
        <end position="180"/>
    </location>
</feature>
<comment type="caution">
    <text evidence="2">The sequence shown here is derived from an EMBL/GenBank/DDBJ whole genome shotgun (WGS) entry which is preliminary data.</text>
</comment>
<dbReference type="Proteomes" id="UP001596101">
    <property type="component" value="Unassembled WGS sequence"/>
</dbReference>
<name>A0ABW0MR99_9BURK</name>
<sequence length="197" mass="19556">MVSSIGSNNLAQSLPARVESRTAQATAPGAVAAASITPADDGDTGTASMPSAQSAATARVGGQLDAQFDAARVQRAQEEMALPEGVPPGPPPGEEAASDEVQGTDSAAADTVAAAAAKPAGGAPAGGASGSSAEESTDYIAAADTNNDRKVSEEERIAYEKKQASEAQGTTAQARAQEVQQAYLPQDSAGSQLDIEA</sequence>
<feature type="region of interest" description="Disordered" evidence="1">
    <location>
        <begin position="17"/>
        <end position="197"/>
    </location>
</feature>
<evidence type="ECO:0008006" key="4">
    <source>
        <dbReference type="Google" id="ProtNLM"/>
    </source>
</evidence>
<feature type="compositionally biased region" description="Basic and acidic residues" evidence="1">
    <location>
        <begin position="146"/>
        <end position="164"/>
    </location>
</feature>
<organism evidence="2 3">
    <name type="scientific">Massilia suwonensis</name>
    <dbReference type="NCBI Taxonomy" id="648895"/>
    <lineage>
        <taxon>Bacteria</taxon>
        <taxon>Pseudomonadati</taxon>
        <taxon>Pseudomonadota</taxon>
        <taxon>Betaproteobacteria</taxon>
        <taxon>Burkholderiales</taxon>
        <taxon>Oxalobacteraceae</taxon>
        <taxon>Telluria group</taxon>
        <taxon>Massilia</taxon>
    </lineage>
</organism>
<feature type="compositionally biased region" description="Low complexity" evidence="1">
    <location>
        <begin position="22"/>
        <end position="39"/>
    </location>
</feature>
<evidence type="ECO:0000256" key="1">
    <source>
        <dbReference type="SAM" id="MobiDB-lite"/>
    </source>
</evidence>
<reference evidence="3" key="1">
    <citation type="journal article" date="2019" name="Int. J. Syst. Evol. Microbiol.">
        <title>The Global Catalogue of Microorganisms (GCM) 10K type strain sequencing project: providing services to taxonomists for standard genome sequencing and annotation.</title>
        <authorList>
            <consortium name="The Broad Institute Genomics Platform"/>
            <consortium name="The Broad Institute Genome Sequencing Center for Infectious Disease"/>
            <person name="Wu L."/>
            <person name="Ma J."/>
        </authorList>
    </citation>
    <scope>NUCLEOTIDE SEQUENCE [LARGE SCALE GENOMIC DNA]</scope>
    <source>
        <strain evidence="3">CCUG 43111</strain>
    </source>
</reference>
<keyword evidence="3" id="KW-1185">Reference proteome</keyword>